<gene>
    <name evidence="1" type="ORF">DERYTH_LOCUS14708</name>
</gene>
<reference evidence="1" key="1">
    <citation type="submission" date="2021-06" db="EMBL/GenBank/DDBJ databases">
        <authorList>
            <person name="Kallberg Y."/>
            <person name="Tangrot J."/>
            <person name="Rosling A."/>
        </authorList>
    </citation>
    <scope>NUCLEOTIDE SEQUENCE</scope>
    <source>
        <strain evidence="1">MA453B</strain>
    </source>
</reference>
<dbReference type="OrthoDB" id="2398871at2759"/>
<sequence length="234" mass="27295">MIKNVAIVTYLIYHNIPICSEDGFETFEEQFSNIAIYNNISTRTSENGFESFEEQVLNTAVQSDLIRTVDVLAVGQRFGSWDELNRFISFYTKLQNFVSVIRGSEYSNEICKSHRYVCEHQVRASCSKTTGILKINSVCLNHNNHLITEETNKFALKYQVFSEDMLKNIKFWTETGNINMRTQYQMLTKQYPDAFFLPQDLSNAIQTFKWQNYIECEAAILLNNLLEHKSEDNR</sequence>
<name>A0A9N9NCW2_9GLOM</name>
<dbReference type="Proteomes" id="UP000789405">
    <property type="component" value="Unassembled WGS sequence"/>
</dbReference>
<proteinExistence type="predicted"/>
<evidence type="ECO:0000313" key="1">
    <source>
        <dbReference type="EMBL" id="CAG8725843.1"/>
    </source>
</evidence>
<protein>
    <submittedName>
        <fullName evidence="1">25461_t:CDS:1</fullName>
    </submittedName>
</protein>
<organism evidence="1 2">
    <name type="scientific">Dentiscutata erythropus</name>
    <dbReference type="NCBI Taxonomy" id="1348616"/>
    <lineage>
        <taxon>Eukaryota</taxon>
        <taxon>Fungi</taxon>
        <taxon>Fungi incertae sedis</taxon>
        <taxon>Mucoromycota</taxon>
        <taxon>Glomeromycotina</taxon>
        <taxon>Glomeromycetes</taxon>
        <taxon>Diversisporales</taxon>
        <taxon>Gigasporaceae</taxon>
        <taxon>Dentiscutata</taxon>
    </lineage>
</organism>
<evidence type="ECO:0000313" key="2">
    <source>
        <dbReference type="Proteomes" id="UP000789405"/>
    </source>
</evidence>
<dbReference type="EMBL" id="CAJVPY010011301">
    <property type="protein sequence ID" value="CAG8725843.1"/>
    <property type="molecule type" value="Genomic_DNA"/>
</dbReference>
<comment type="caution">
    <text evidence="1">The sequence shown here is derived from an EMBL/GenBank/DDBJ whole genome shotgun (WGS) entry which is preliminary data.</text>
</comment>
<accession>A0A9N9NCW2</accession>
<dbReference type="AlphaFoldDB" id="A0A9N9NCW2"/>
<keyword evidence="2" id="KW-1185">Reference proteome</keyword>